<evidence type="ECO:0000256" key="7">
    <source>
        <dbReference type="SAM" id="Phobius"/>
    </source>
</evidence>
<keyword evidence="3" id="KW-1003">Cell membrane</keyword>
<keyword evidence="5 7" id="KW-1133">Transmembrane helix</keyword>
<feature type="transmembrane region" description="Helical" evidence="7">
    <location>
        <begin position="185"/>
        <end position="205"/>
    </location>
</feature>
<proteinExistence type="inferred from homology"/>
<dbReference type="AlphaFoldDB" id="A0A969TXV2"/>
<dbReference type="Proteomes" id="UP000752012">
    <property type="component" value="Unassembled WGS sequence"/>
</dbReference>
<feature type="transmembrane region" description="Helical" evidence="7">
    <location>
        <begin position="159"/>
        <end position="178"/>
    </location>
</feature>
<dbReference type="EMBL" id="JAATHJ010000024">
    <property type="protein sequence ID" value="NJP38559.1"/>
    <property type="molecule type" value="Genomic_DNA"/>
</dbReference>
<evidence type="ECO:0000256" key="6">
    <source>
        <dbReference type="ARBA" id="ARBA00023136"/>
    </source>
</evidence>
<feature type="transmembrane region" description="Helical" evidence="7">
    <location>
        <begin position="251"/>
        <end position="269"/>
    </location>
</feature>
<keyword evidence="6 7" id="KW-0472">Membrane</keyword>
<feature type="transmembrane region" description="Helical" evidence="7">
    <location>
        <begin position="73"/>
        <end position="91"/>
    </location>
</feature>
<dbReference type="SUPFAM" id="SSF103481">
    <property type="entry name" value="Multidrug resistance efflux transporter EmrE"/>
    <property type="match status" value="2"/>
</dbReference>
<feature type="transmembrane region" description="Helical" evidence="7">
    <location>
        <begin position="132"/>
        <end position="153"/>
    </location>
</feature>
<feature type="transmembrane region" description="Helical" evidence="7">
    <location>
        <begin position="275"/>
        <end position="293"/>
    </location>
</feature>
<dbReference type="RefSeq" id="WP_168008166.1">
    <property type="nucleotide sequence ID" value="NZ_JAATHJ010000024.1"/>
</dbReference>
<protein>
    <submittedName>
        <fullName evidence="9">EamA family transporter</fullName>
    </submittedName>
</protein>
<dbReference type="PANTHER" id="PTHR32322">
    <property type="entry name" value="INNER MEMBRANE TRANSPORTER"/>
    <property type="match status" value="1"/>
</dbReference>
<dbReference type="Pfam" id="PF00892">
    <property type="entry name" value="EamA"/>
    <property type="match status" value="2"/>
</dbReference>
<evidence type="ECO:0000256" key="2">
    <source>
        <dbReference type="ARBA" id="ARBA00007362"/>
    </source>
</evidence>
<comment type="subcellular location">
    <subcellularLocation>
        <location evidence="1">Cell membrane</location>
        <topology evidence="1">Multi-pass membrane protein</topology>
    </subcellularLocation>
</comment>
<comment type="similarity">
    <text evidence="2">Belongs to the EamA transporter family.</text>
</comment>
<comment type="caution">
    <text evidence="9">The sequence shown here is derived from an EMBL/GenBank/DDBJ whole genome shotgun (WGS) entry which is preliminary data.</text>
</comment>
<feature type="domain" description="EamA" evidence="8">
    <location>
        <begin position="159"/>
        <end position="292"/>
    </location>
</feature>
<evidence type="ECO:0000256" key="1">
    <source>
        <dbReference type="ARBA" id="ARBA00004651"/>
    </source>
</evidence>
<organism evidence="9 10">
    <name type="scientific">Alkalicoccus luteus</name>
    <dbReference type="NCBI Taxonomy" id="1237094"/>
    <lineage>
        <taxon>Bacteria</taxon>
        <taxon>Bacillati</taxon>
        <taxon>Bacillota</taxon>
        <taxon>Bacilli</taxon>
        <taxon>Bacillales</taxon>
        <taxon>Bacillaceae</taxon>
        <taxon>Alkalicoccus</taxon>
    </lineage>
</organism>
<evidence type="ECO:0000256" key="5">
    <source>
        <dbReference type="ARBA" id="ARBA00022989"/>
    </source>
</evidence>
<keyword evidence="10" id="KW-1185">Reference proteome</keyword>
<dbReference type="InterPro" id="IPR037185">
    <property type="entry name" value="EmrE-like"/>
</dbReference>
<sequence>MPRWWGFFLVITGATLWGLGGTVSQYVFQEFSIPVNWLVSLRLTVAGLLLLVVQGLWKDRQELVRVWKTKQTAIPLLLFGIFGMLAVQYTYMASISYGNAAVATLLQYTAPVMIIGWLLLRRQSRLTVRDAAAVMLALGGTFLLLTNGSVQALSVPVPAVIWGLLSGAALAFYTLYAVPLLKQFSALVIVGWAMVIGGALLSFLHAPWDIPAASLPLSAWAALTFIVIFGTMIAFWFYIESLQTLQAKETSLLGSLEPLSAVAATVWWLQEPFGFYQWIGMVFIFSMIFLVAVKEEDAVPAPTAKAAKQTDSAS</sequence>
<evidence type="ECO:0000313" key="9">
    <source>
        <dbReference type="EMBL" id="NJP38559.1"/>
    </source>
</evidence>
<dbReference type="InterPro" id="IPR000620">
    <property type="entry name" value="EamA_dom"/>
</dbReference>
<reference evidence="9 10" key="1">
    <citation type="submission" date="2020-03" db="EMBL/GenBank/DDBJ databases">
        <title>Assessment of the enzymatic potential of alkaline-tolerant lipase obtained from Bacillus luteus H11 (technogenic soil) for the bioremediation of saline soils contaminated with petroleum substances.</title>
        <authorList>
            <person name="Kalwasinska A."/>
        </authorList>
    </citation>
    <scope>NUCLEOTIDE SEQUENCE [LARGE SCALE GENOMIC DNA]</scope>
    <source>
        <strain evidence="9 10">H11</strain>
    </source>
</reference>
<dbReference type="PANTHER" id="PTHR32322:SF18">
    <property type="entry name" value="S-ADENOSYLMETHIONINE_S-ADENOSYLHOMOCYSTEINE TRANSPORTER"/>
    <property type="match status" value="1"/>
</dbReference>
<feature type="transmembrane region" description="Helical" evidence="7">
    <location>
        <begin position="217"/>
        <end position="239"/>
    </location>
</feature>
<evidence type="ECO:0000256" key="3">
    <source>
        <dbReference type="ARBA" id="ARBA00022475"/>
    </source>
</evidence>
<name>A0A969TXV2_9BACI</name>
<dbReference type="Gene3D" id="1.10.3730.20">
    <property type="match status" value="1"/>
</dbReference>
<evidence type="ECO:0000259" key="8">
    <source>
        <dbReference type="Pfam" id="PF00892"/>
    </source>
</evidence>
<keyword evidence="4 7" id="KW-0812">Transmembrane</keyword>
<accession>A0A969TXV2</accession>
<dbReference type="GO" id="GO:0005886">
    <property type="term" value="C:plasma membrane"/>
    <property type="evidence" value="ECO:0007669"/>
    <property type="project" value="UniProtKB-SubCell"/>
</dbReference>
<feature type="transmembrane region" description="Helical" evidence="7">
    <location>
        <begin position="97"/>
        <end position="120"/>
    </location>
</feature>
<gene>
    <name evidence="9" type="ORF">HCN83_13255</name>
</gene>
<evidence type="ECO:0000256" key="4">
    <source>
        <dbReference type="ARBA" id="ARBA00022692"/>
    </source>
</evidence>
<dbReference type="InterPro" id="IPR050638">
    <property type="entry name" value="AA-Vitamin_Transporters"/>
</dbReference>
<feature type="domain" description="EamA" evidence="8">
    <location>
        <begin position="4"/>
        <end position="145"/>
    </location>
</feature>
<evidence type="ECO:0000313" key="10">
    <source>
        <dbReference type="Proteomes" id="UP000752012"/>
    </source>
</evidence>
<feature type="transmembrane region" description="Helical" evidence="7">
    <location>
        <begin position="35"/>
        <end position="53"/>
    </location>
</feature>